<evidence type="ECO:0000256" key="3">
    <source>
        <dbReference type="ARBA" id="ARBA00022448"/>
    </source>
</evidence>
<reference evidence="6 7" key="1">
    <citation type="submission" date="2013-04" db="EMBL/GenBank/DDBJ databases">
        <title>Oceanicola sp. 22II1-22F33 Genome Sequencing.</title>
        <authorList>
            <person name="Lai Q."/>
            <person name="Li G."/>
            <person name="Shao Z."/>
        </authorList>
    </citation>
    <scope>NUCLEOTIDE SEQUENCE [LARGE SCALE GENOMIC DNA]</scope>
    <source>
        <strain evidence="6 7">22II1-22F33</strain>
    </source>
</reference>
<dbReference type="RefSeq" id="WP_088650590.1">
    <property type="nucleotide sequence ID" value="NZ_AQQR01000005.1"/>
</dbReference>
<dbReference type="GO" id="GO:0042597">
    <property type="term" value="C:periplasmic space"/>
    <property type="evidence" value="ECO:0007669"/>
    <property type="project" value="UniProtKB-SubCell"/>
</dbReference>
<evidence type="ECO:0000256" key="2">
    <source>
        <dbReference type="ARBA" id="ARBA00008520"/>
    </source>
</evidence>
<dbReference type="InterPro" id="IPR006059">
    <property type="entry name" value="SBP"/>
</dbReference>
<dbReference type="OrthoDB" id="9812682at2"/>
<dbReference type="EMBL" id="AQQR01000005">
    <property type="protein sequence ID" value="OWU72896.1"/>
    <property type="molecule type" value="Genomic_DNA"/>
</dbReference>
<proteinExistence type="inferred from homology"/>
<sequence length="438" mass="48416">MTRPGLLAATILSAAGLAASTAAAEDLTLCWAAWDPANALVELSKDFEAQSGHTMNFEFVPWPNFADRMLNELNSGGKLCDLLIGDSQWIGGGAENGHYVKLNEFFETEGISMDDFAPATVYAYSTWPKGEPNYYALPAMGDANGWFYRKDWFEDPDIQAAFKDATGRDLGVPETQMELMEIAQFFQGREIDGQTRYGVSIFTERGSEGITMGATGALYAWGFKYENEPGSYDMEGAVNSADAVEALEFYKELYETATPPGYTDSYMEQSLDAFKSGQVAMAMNWFAFFPGLYADPDVGGDKIGFFVNPPQKVAASTLGGQGISVVSYSDKQDAALEYIKWFAQPEVQQKWWDLGGYSCHVDVLNAPGFKDSAPFAPDFLQAMDAVQDFWQEPAYAELLLAMQKRLHDYIVADQGTAQEALDMLIEDWTEVFEDEGKI</sequence>
<keyword evidence="7" id="KW-1185">Reference proteome</keyword>
<evidence type="ECO:0000256" key="4">
    <source>
        <dbReference type="ARBA" id="ARBA00022729"/>
    </source>
</evidence>
<dbReference type="PANTHER" id="PTHR43649">
    <property type="entry name" value="ARABINOSE-BINDING PROTEIN-RELATED"/>
    <property type="match status" value="1"/>
</dbReference>
<dbReference type="PANTHER" id="PTHR43649:SF34">
    <property type="entry name" value="ABC TRANSPORTER PERIPLASMIC-BINDING PROTEIN YCJN-RELATED"/>
    <property type="match status" value="1"/>
</dbReference>
<gene>
    <name evidence="6" type="ORF">ATO3_14490</name>
</gene>
<name>A0A225NH21_9RHOB</name>
<keyword evidence="3" id="KW-0813">Transport</keyword>
<comment type="similarity">
    <text evidence="2">Belongs to the bacterial solute-binding protein 1 family.</text>
</comment>
<feature type="chain" id="PRO_5012262683" evidence="5">
    <location>
        <begin position="25"/>
        <end position="438"/>
    </location>
</feature>
<comment type="caution">
    <text evidence="6">The sequence shown here is derived from an EMBL/GenBank/DDBJ whole genome shotgun (WGS) entry which is preliminary data.</text>
</comment>
<evidence type="ECO:0000313" key="6">
    <source>
        <dbReference type="EMBL" id="OWU72896.1"/>
    </source>
</evidence>
<evidence type="ECO:0000256" key="1">
    <source>
        <dbReference type="ARBA" id="ARBA00004418"/>
    </source>
</evidence>
<dbReference type="SUPFAM" id="SSF53850">
    <property type="entry name" value="Periplasmic binding protein-like II"/>
    <property type="match status" value="1"/>
</dbReference>
<protein>
    <submittedName>
        <fullName evidence="6">ABC transporter substrate-binding protein</fullName>
    </submittedName>
</protein>
<dbReference type="Gene3D" id="3.40.190.10">
    <property type="entry name" value="Periplasmic binding protein-like II"/>
    <property type="match status" value="2"/>
</dbReference>
<comment type="subcellular location">
    <subcellularLocation>
        <location evidence="1">Periplasm</location>
    </subcellularLocation>
</comment>
<dbReference type="InterPro" id="IPR050490">
    <property type="entry name" value="Bact_solute-bd_prot1"/>
</dbReference>
<keyword evidence="4 5" id="KW-0732">Signal</keyword>
<dbReference type="Proteomes" id="UP000215377">
    <property type="component" value="Unassembled WGS sequence"/>
</dbReference>
<organism evidence="6 7">
    <name type="scientific">Marinibacterium profundimaris</name>
    <dbReference type="NCBI Taxonomy" id="1679460"/>
    <lineage>
        <taxon>Bacteria</taxon>
        <taxon>Pseudomonadati</taxon>
        <taxon>Pseudomonadota</taxon>
        <taxon>Alphaproteobacteria</taxon>
        <taxon>Rhodobacterales</taxon>
        <taxon>Paracoccaceae</taxon>
        <taxon>Marinibacterium</taxon>
    </lineage>
</organism>
<feature type="signal peptide" evidence="5">
    <location>
        <begin position="1"/>
        <end position="24"/>
    </location>
</feature>
<dbReference type="AlphaFoldDB" id="A0A225NH21"/>
<evidence type="ECO:0000313" key="7">
    <source>
        <dbReference type="Proteomes" id="UP000215377"/>
    </source>
</evidence>
<dbReference type="Pfam" id="PF01547">
    <property type="entry name" value="SBP_bac_1"/>
    <property type="match status" value="1"/>
</dbReference>
<evidence type="ECO:0000256" key="5">
    <source>
        <dbReference type="SAM" id="SignalP"/>
    </source>
</evidence>
<accession>A0A225NH21</accession>